<proteinExistence type="inferred from homology"/>
<dbReference type="Pfam" id="PF03795">
    <property type="entry name" value="YCII"/>
    <property type="match status" value="1"/>
</dbReference>
<protein>
    <recommendedName>
        <fullName evidence="2">YCII-related domain-containing protein</fullName>
    </recommendedName>
</protein>
<sequence length="98" mass="11298">MYFIVRCQDYADKLAVRQEFTADHKAFLAKYSEQILVPGTLFLEEGGAAQGSIWIVKADSKEEVNQICLQDPFRINGLRKSVEIFIWNRVFPDKEVTL</sequence>
<evidence type="ECO:0000313" key="3">
    <source>
        <dbReference type="EMBL" id="PZP51602.1"/>
    </source>
</evidence>
<dbReference type="InterPro" id="IPR011008">
    <property type="entry name" value="Dimeric_a/b-barrel"/>
</dbReference>
<comment type="caution">
    <text evidence="3">The sequence shown here is derived from an EMBL/GenBank/DDBJ whole genome shotgun (WGS) entry which is preliminary data.</text>
</comment>
<name>A0A2W5H826_9SPHI</name>
<comment type="similarity">
    <text evidence="1">Belongs to the YciI family.</text>
</comment>
<dbReference type="InterPro" id="IPR005545">
    <property type="entry name" value="YCII"/>
</dbReference>
<dbReference type="Proteomes" id="UP000249645">
    <property type="component" value="Unassembled WGS sequence"/>
</dbReference>
<evidence type="ECO:0000313" key="4">
    <source>
        <dbReference type="Proteomes" id="UP000249645"/>
    </source>
</evidence>
<dbReference type="SUPFAM" id="SSF54909">
    <property type="entry name" value="Dimeric alpha+beta barrel"/>
    <property type="match status" value="1"/>
</dbReference>
<accession>A0A2W5H826</accession>
<feature type="domain" description="YCII-related" evidence="2">
    <location>
        <begin position="1"/>
        <end position="88"/>
    </location>
</feature>
<dbReference type="EMBL" id="QFOI01000026">
    <property type="protein sequence ID" value="PZP51602.1"/>
    <property type="molecule type" value="Genomic_DNA"/>
</dbReference>
<evidence type="ECO:0000256" key="1">
    <source>
        <dbReference type="ARBA" id="ARBA00007689"/>
    </source>
</evidence>
<dbReference type="AlphaFoldDB" id="A0A2W5H826"/>
<reference evidence="3 4" key="1">
    <citation type="submission" date="2017-11" db="EMBL/GenBank/DDBJ databases">
        <title>Infants hospitalized years apart are colonized by the same room-sourced microbial strains.</title>
        <authorList>
            <person name="Brooks B."/>
            <person name="Olm M.R."/>
            <person name="Firek B.A."/>
            <person name="Baker R."/>
            <person name="Thomas B.C."/>
            <person name="Morowitz M.J."/>
            <person name="Banfield J.F."/>
        </authorList>
    </citation>
    <scope>NUCLEOTIDE SEQUENCE [LARGE SCALE GENOMIC DNA]</scope>
    <source>
        <strain evidence="3">S2_009_000_R2_76</strain>
    </source>
</reference>
<organism evidence="3 4">
    <name type="scientific">Pseudopedobacter saltans</name>
    <dbReference type="NCBI Taxonomy" id="151895"/>
    <lineage>
        <taxon>Bacteria</taxon>
        <taxon>Pseudomonadati</taxon>
        <taxon>Bacteroidota</taxon>
        <taxon>Sphingobacteriia</taxon>
        <taxon>Sphingobacteriales</taxon>
        <taxon>Sphingobacteriaceae</taxon>
        <taxon>Pseudopedobacter</taxon>
    </lineage>
</organism>
<evidence type="ECO:0000259" key="2">
    <source>
        <dbReference type="Pfam" id="PF03795"/>
    </source>
</evidence>
<gene>
    <name evidence="3" type="ORF">DI598_02810</name>
</gene>
<dbReference type="Gene3D" id="3.30.70.1060">
    <property type="entry name" value="Dimeric alpha+beta barrel"/>
    <property type="match status" value="1"/>
</dbReference>